<dbReference type="PANTHER" id="PTHR43584:SF8">
    <property type="entry name" value="N-ACETYLMURAMATE ALPHA-1-PHOSPHATE URIDYLYLTRANSFERASE"/>
    <property type="match status" value="1"/>
</dbReference>
<dbReference type="InterPro" id="IPR050065">
    <property type="entry name" value="GlmU-like"/>
</dbReference>
<comment type="caution">
    <text evidence="4">The sequence shown here is derived from an EMBL/GenBank/DDBJ whole genome shotgun (WGS) entry which is preliminary data.</text>
</comment>
<organism evidence="4 5">
    <name type="scientific">Candidatus Magasanikbacteria bacterium CG10_big_fil_rev_8_21_14_0_10_38_6</name>
    <dbReference type="NCBI Taxonomy" id="1974647"/>
    <lineage>
        <taxon>Bacteria</taxon>
        <taxon>Candidatus Magasanikiibacteriota</taxon>
    </lineage>
</organism>
<name>A0A2M6NZF8_9BACT</name>
<dbReference type="Pfam" id="PF12804">
    <property type="entry name" value="NTP_transf_3"/>
    <property type="match status" value="1"/>
</dbReference>
<sequence length="243" mass="27629">MTAVVMAAGLGTRLKDITIDTPKPLVEIEGKPLIEYGIRFLHSLGADRIIIVGGFQIDKLRSVVKDIDANVEVVENKKFRLGNIFSLQCGLDLVDTSCVVYHADHIFRKEIADKMAKQLGNKFLIFTDNDRKLTDDDMKVKTSDSGDKLKFVSKTLQDYSLGYVGITYCPEQYLPLYKQTIKDVIAKDFEQAVSEHVMQKIVDTDHVGFYIGDISGYEWLEIDTQEDLIHAREVMKNDFSLYY</sequence>
<evidence type="ECO:0000259" key="3">
    <source>
        <dbReference type="Pfam" id="PF12804"/>
    </source>
</evidence>
<evidence type="ECO:0000256" key="1">
    <source>
        <dbReference type="ARBA" id="ARBA00022679"/>
    </source>
</evidence>
<gene>
    <name evidence="4" type="ORF">COU30_05625</name>
</gene>
<dbReference type="Gene3D" id="3.90.550.10">
    <property type="entry name" value="Spore Coat Polysaccharide Biosynthesis Protein SpsA, Chain A"/>
    <property type="match status" value="1"/>
</dbReference>
<keyword evidence="2" id="KW-0548">Nucleotidyltransferase</keyword>
<dbReference type="SUPFAM" id="SSF53448">
    <property type="entry name" value="Nucleotide-diphospho-sugar transferases"/>
    <property type="match status" value="1"/>
</dbReference>
<feature type="domain" description="MobA-like NTP transferase" evidence="3">
    <location>
        <begin position="3"/>
        <end position="131"/>
    </location>
</feature>
<dbReference type="PANTHER" id="PTHR43584">
    <property type="entry name" value="NUCLEOTIDYL TRANSFERASE"/>
    <property type="match status" value="1"/>
</dbReference>
<accession>A0A2M6NZF8</accession>
<dbReference type="Proteomes" id="UP000228528">
    <property type="component" value="Unassembled WGS sequence"/>
</dbReference>
<keyword evidence="1" id="KW-0808">Transferase</keyword>
<evidence type="ECO:0000313" key="4">
    <source>
        <dbReference type="EMBL" id="PIR76855.1"/>
    </source>
</evidence>
<dbReference type="EMBL" id="PFBW01000233">
    <property type="protein sequence ID" value="PIR76855.1"/>
    <property type="molecule type" value="Genomic_DNA"/>
</dbReference>
<reference evidence="5" key="1">
    <citation type="submission" date="2017-09" db="EMBL/GenBank/DDBJ databases">
        <title>Depth-based differentiation of microbial function through sediment-hosted aquifers and enrichment of novel symbionts in the deep terrestrial subsurface.</title>
        <authorList>
            <person name="Probst A.J."/>
            <person name="Ladd B."/>
            <person name="Jarett J.K."/>
            <person name="Geller-Mcgrath D.E."/>
            <person name="Sieber C.M.K."/>
            <person name="Emerson J.B."/>
            <person name="Anantharaman K."/>
            <person name="Thomas B.C."/>
            <person name="Malmstrom R."/>
            <person name="Stieglmeier M."/>
            <person name="Klingl A."/>
            <person name="Woyke T."/>
            <person name="Ryan C.M."/>
            <person name="Banfield J.F."/>
        </authorList>
    </citation>
    <scope>NUCLEOTIDE SEQUENCE [LARGE SCALE GENOMIC DNA]</scope>
</reference>
<evidence type="ECO:0000256" key="2">
    <source>
        <dbReference type="ARBA" id="ARBA00022695"/>
    </source>
</evidence>
<dbReference type="InterPro" id="IPR025877">
    <property type="entry name" value="MobA-like_NTP_Trfase"/>
</dbReference>
<evidence type="ECO:0000313" key="5">
    <source>
        <dbReference type="Proteomes" id="UP000228528"/>
    </source>
</evidence>
<dbReference type="GO" id="GO:0016779">
    <property type="term" value="F:nucleotidyltransferase activity"/>
    <property type="evidence" value="ECO:0007669"/>
    <property type="project" value="UniProtKB-KW"/>
</dbReference>
<dbReference type="InterPro" id="IPR029044">
    <property type="entry name" value="Nucleotide-diphossugar_trans"/>
</dbReference>
<protein>
    <recommendedName>
        <fullName evidence="3">MobA-like NTP transferase domain-containing protein</fullName>
    </recommendedName>
</protein>
<dbReference type="AlphaFoldDB" id="A0A2M6NZF8"/>
<proteinExistence type="predicted"/>